<accession>A0A4C1WKZ3</accession>
<dbReference type="AlphaFoldDB" id="A0A4C1WKZ3"/>
<dbReference type="OrthoDB" id="7408372at2759"/>
<evidence type="ECO:0000313" key="1">
    <source>
        <dbReference type="EMBL" id="GBP51162.1"/>
    </source>
</evidence>
<evidence type="ECO:0000313" key="2">
    <source>
        <dbReference type="Proteomes" id="UP000299102"/>
    </source>
</evidence>
<dbReference type="Proteomes" id="UP000299102">
    <property type="component" value="Unassembled WGS sequence"/>
</dbReference>
<reference evidence="1 2" key="1">
    <citation type="journal article" date="2019" name="Commun. Biol.">
        <title>The bagworm genome reveals a unique fibroin gene that provides high tensile strength.</title>
        <authorList>
            <person name="Kono N."/>
            <person name="Nakamura H."/>
            <person name="Ohtoshi R."/>
            <person name="Tomita M."/>
            <person name="Numata K."/>
            <person name="Arakawa K."/>
        </authorList>
    </citation>
    <scope>NUCLEOTIDE SEQUENCE [LARGE SCALE GENOMIC DNA]</scope>
</reference>
<gene>
    <name evidence="1" type="ORF">EVAR_97986_1</name>
</gene>
<keyword evidence="2" id="KW-1185">Reference proteome</keyword>
<organism evidence="1 2">
    <name type="scientific">Eumeta variegata</name>
    <name type="common">Bagworm moth</name>
    <name type="synonym">Eumeta japonica</name>
    <dbReference type="NCBI Taxonomy" id="151549"/>
    <lineage>
        <taxon>Eukaryota</taxon>
        <taxon>Metazoa</taxon>
        <taxon>Ecdysozoa</taxon>
        <taxon>Arthropoda</taxon>
        <taxon>Hexapoda</taxon>
        <taxon>Insecta</taxon>
        <taxon>Pterygota</taxon>
        <taxon>Neoptera</taxon>
        <taxon>Endopterygota</taxon>
        <taxon>Lepidoptera</taxon>
        <taxon>Glossata</taxon>
        <taxon>Ditrysia</taxon>
        <taxon>Tineoidea</taxon>
        <taxon>Psychidae</taxon>
        <taxon>Oiketicinae</taxon>
        <taxon>Eumeta</taxon>
    </lineage>
</organism>
<dbReference type="EMBL" id="BGZK01000576">
    <property type="protein sequence ID" value="GBP51162.1"/>
    <property type="molecule type" value="Genomic_DNA"/>
</dbReference>
<comment type="caution">
    <text evidence="1">The sequence shown here is derived from an EMBL/GenBank/DDBJ whole genome shotgun (WGS) entry which is preliminary data.</text>
</comment>
<protein>
    <submittedName>
        <fullName evidence="1">Uncharacterized protein</fullName>
    </submittedName>
</protein>
<proteinExistence type="predicted"/>
<sequence length="92" mass="10782">MMKKARNNSEISCTHVILDYSGYLLNEKNNAKERWKNNFKSIFIREDTVKDDNVTATEYSDDGNESEWMDETMEALKRMKVEKAAEHDRVSS</sequence>
<name>A0A4C1WKZ3_EUMVA</name>